<evidence type="ECO:0000313" key="1">
    <source>
        <dbReference type="EMBL" id="NGN45018.1"/>
    </source>
</evidence>
<name>A0A7C9RCB7_9HYPH</name>
<proteinExistence type="predicted"/>
<evidence type="ECO:0000313" key="2">
    <source>
        <dbReference type="Proteomes" id="UP000481252"/>
    </source>
</evidence>
<organism evidence="1 2">
    <name type="scientific">Mesorhizobium zhangyense</name>
    <dbReference type="NCBI Taxonomy" id="1776730"/>
    <lineage>
        <taxon>Bacteria</taxon>
        <taxon>Pseudomonadati</taxon>
        <taxon>Pseudomonadota</taxon>
        <taxon>Alphaproteobacteria</taxon>
        <taxon>Hyphomicrobiales</taxon>
        <taxon>Phyllobacteriaceae</taxon>
        <taxon>Mesorhizobium</taxon>
    </lineage>
</organism>
<comment type="caution">
    <text evidence="1">The sequence shown here is derived from an EMBL/GenBank/DDBJ whole genome shotgun (WGS) entry which is preliminary data.</text>
</comment>
<keyword evidence="2" id="KW-1185">Reference proteome</keyword>
<dbReference type="AlphaFoldDB" id="A0A7C9RCB7"/>
<reference evidence="1 2" key="1">
    <citation type="submission" date="2020-02" db="EMBL/GenBank/DDBJ databases">
        <title>Genome sequence of the type strain CGMCC 1.15528 of Mesorhizobium zhangyense.</title>
        <authorList>
            <person name="Gao J."/>
            <person name="Sun J."/>
        </authorList>
    </citation>
    <scope>NUCLEOTIDE SEQUENCE [LARGE SCALE GENOMIC DNA]</scope>
    <source>
        <strain evidence="1 2">CGMCC 1.15528</strain>
    </source>
</reference>
<protein>
    <submittedName>
        <fullName evidence="1">Uncharacterized protein</fullName>
    </submittedName>
</protein>
<gene>
    <name evidence="1" type="ORF">G6N74_28585</name>
</gene>
<dbReference type="EMBL" id="JAAKZG010000023">
    <property type="protein sequence ID" value="NGN45018.1"/>
    <property type="molecule type" value="Genomic_DNA"/>
</dbReference>
<dbReference type="Proteomes" id="UP000481252">
    <property type="component" value="Unassembled WGS sequence"/>
</dbReference>
<accession>A0A7C9RCB7</accession>
<dbReference type="RefSeq" id="WP_165121389.1">
    <property type="nucleotide sequence ID" value="NZ_JAAKZG010000023.1"/>
</dbReference>
<sequence>MLGIEVIGDGSLNDRFDLFIGTLGYETRSSYLARHDLINANRKIALAFPEEDYAAYLSNRDFLISKQFEILPKDSGTLPQLLATAIENRPADAERDFSILVDISSMSRPMLADIVFELSMLERAVSVTVTFVYLPAEFVKENAEHAPVAVTEPVTSDYAGWTATPERPITALVGLGYEHDLALGTIEYLEPTNVWVFVPRGEDRRYDDAVNQANRNLKEMLRDERVMNYHVDAPARVHAILENLVFGLLQSSRPVLVPFGPKIFCLCCLLIARTYEPEITVWRVSGETFAKPGDRKASGKIVTLQTRFALHPPITQ</sequence>